<reference evidence="1" key="1">
    <citation type="journal article" date="2021" name="Proc. Natl. Acad. Sci. U.S.A.">
        <title>A Catalog of Tens of Thousands of Viruses from Human Metagenomes Reveals Hidden Associations with Chronic Diseases.</title>
        <authorList>
            <person name="Tisza M.J."/>
            <person name="Buck C.B."/>
        </authorList>
    </citation>
    <scope>NUCLEOTIDE SEQUENCE</scope>
    <source>
        <strain evidence="1">CtF7F8</strain>
    </source>
</reference>
<evidence type="ECO:0000313" key="1">
    <source>
        <dbReference type="EMBL" id="DAD82395.1"/>
    </source>
</evidence>
<sequence length="31" mass="3536">MLIGIYNLLDIFLFLLFGGTHAHLTKSKVYP</sequence>
<accession>A0A8S5MKF1</accession>
<proteinExistence type="predicted"/>
<dbReference type="EMBL" id="BK014917">
    <property type="protein sequence ID" value="DAD82395.1"/>
    <property type="molecule type" value="Genomic_DNA"/>
</dbReference>
<protein>
    <submittedName>
        <fullName evidence="1">Uncharacterized protein</fullName>
    </submittedName>
</protein>
<organism evidence="1">
    <name type="scientific">Siphoviridae sp. ctF7F8</name>
    <dbReference type="NCBI Taxonomy" id="2826211"/>
    <lineage>
        <taxon>Viruses</taxon>
        <taxon>Duplodnaviria</taxon>
        <taxon>Heunggongvirae</taxon>
        <taxon>Uroviricota</taxon>
        <taxon>Caudoviricetes</taxon>
    </lineage>
</organism>
<name>A0A8S5MKF1_9CAUD</name>